<dbReference type="InterPro" id="IPR014347">
    <property type="entry name" value="Tautomerase/MIF_sf"/>
</dbReference>
<dbReference type="GO" id="GO:0050178">
    <property type="term" value="F:phenylpyruvate tautomerase activity"/>
    <property type="evidence" value="ECO:0007669"/>
    <property type="project" value="UniProtKB-EC"/>
</dbReference>
<evidence type="ECO:0000256" key="1">
    <source>
        <dbReference type="ARBA" id="ARBA00004613"/>
    </source>
</evidence>
<dbReference type="GO" id="GO:0005615">
    <property type="term" value="C:extracellular space"/>
    <property type="evidence" value="ECO:0007669"/>
    <property type="project" value="UniProtKB-KW"/>
</dbReference>
<evidence type="ECO:0000313" key="12">
    <source>
        <dbReference type="EMBL" id="EDO60203.1"/>
    </source>
</evidence>
<keyword evidence="2" id="KW-0202">Cytokine</keyword>
<comment type="catalytic activity">
    <reaction evidence="6">
        <text>L-dopachrome = 5,6-dihydroxyindole-2-carboxylate</text>
        <dbReference type="Rhea" id="RHEA:13041"/>
        <dbReference type="ChEBI" id="CHEBI:16875"/>
        <dbReference type="ChEBI" id="CHEBI:57509"/>
        <dbReference type="EC" id="5.3.3.12"/>
    </reaction>
</comment>
<dbReference type="Proteomes" id="UP000220611">
    <property type="component" value="Unassembled WGS sequence"/>
</dbReference>
<dbReference type="EC" id="5.3.2.1" evidence="8"/>
<comment type="catalytic activity">
    <reaction evidence="5">
        <text>3-phenylpyruvate = enol-phenylpyruvate</text>
        <dbReference type="Rhea" id="RHEA:17097"/>
        <dbReference type="ChEBI" id="CHEBI:16815"/>
        <dbReference type="ChEBI" id="CHEBI:18005"/>
        <dbReference type="EC" id="5.3.2.1"/>
    </reaction>
</comment>
<dbReference type="InterPro" id="IPR001398">
    <property type="entry name" value="Macrophage_inhib_fac"/>
</dbReference>
<keyword evidence="3" id="KW-0964">Secreted</keyword>
<evidence type="ECO:0000256" key="7">
    <source>
        <dbReference type="ARBA" id="ARBA00038932"/>
    </source>
</evidence>
<dbReference type="PANTHER" id="PTHR11954:SF6">
    <property type="entry name" value="MACROPHAGE MIGRATION INHIBITORY FACTOR"/>
    <property type="match status" value="1"/>
</dbReference>
<dbReference type="OrthoDB" id="5769863at2"/>
<gene>
    <name evidence="13" type="ORF">CH238_02410</name>
    <name evidence="12" type="ORF">CLOLEP_03026</name>
</gene>
<evidence type="ECO:0000256" key="5">
    <source>
        <dbReference type="ARBA" id="ARBA00036735"/>
    </source>
</evidence>
<dbReference type="eggNOG" id="COG1942">
    <property type="taxonomic scope" value="Bacteria"/>
</dbReference>
<reference evidence="12 14" key="1">
    <citation type="submission" date="2007-08" db="EMBL/GenBank/DDBJ databases">
        <title>Draft genome sequence of Clostridium leptum (DSM 753).</title>
        <authorList>
            <person name="Sudarsanam P."/>
            <person name="Ley R."/>
            <person name="Guruge J."/>
            <person name="Turnbaugh P.J."/>
            <person name="Mahowald M."/>
            <person name="Liep D."/>
            <person name="Gordon J."/>
        </authorList>
    </citation>
    <scope>NUCLEOTIDE SEQUENCE [LARGE SCALE GENOMIC DNA]</scope>
    <source>
        <strain evidence="12 14">DSM 753</strain>
    </source>
</reference>
<evidence type="ECO:0000256" key="10">
    <source>
        <dbReference type="ARBA" id="ARBA00041912"/>
    </source>
</evidence>
<dbReference type="EMBL" id="ABCB02000020">
    <property type="protein sequence ID" value="EDO60203.1"/>
    <property type="molecule type" value="Genomic_DNA"/>
</dbReference>
<dbReference type="GO" id="GO:0005125">
    <property type="term" value="F:cytokine activity"/>
    <property type="evidence" value="ECO:0007669"/>
    <property type="project" value="UniProtKB-KW"/>
</dbReference>
<dbReference type="EMBL" id="NOXF01000001">
    <property type="protein sequence ID" value="PEQ25865.1"/>
    <property type="molecule type" value="Genomic_DNA"/>
</dbReference>
<reference evidence="13 15" key="3">
    <citation type="submission" date="2017-07" db="EMBL/GenBank/DDBJ databases">
        <title>Prevalence of linear plasmids in Cutibacterium (Propionibacterium) acnes isolates obtained from prostatic tissue.</title>
        <authorList>
            <person name="Davidsson S."/>
            <person name="Carlsson J."/>
            <person name="Molling P."/>
            <person name="Andren O."/>
            <person name="Andersson S.-O."/>
            <person name="Brzuszkiewicz E."/>
            <person name="Poehlein A."/>
            <person name="Al-Zeer M."/>
            <person name="Brinkmann V."/>
            <person name="Scavenius C."/>
            <person name="Nazipi S."/>
            <person name="Soderquist B."/>
            <person name="Bruggemann H."/>
        </authorList>
    </citation>
    <scope>NUCLEOTIDE SEQUENCE [LARGE SCALE GENOMIC DNA]</scope>
    <source>
        <strain evidence="13 15">DSM 753</strain>
    </source>
</reference>
<dbReference type="AlphaFoldDB" id="A7VWQ6"/>
<evidence type="ECO:0000256" key="8">
    <source>
        <dbReference type="ARBA" id="ARBA00039086"/>
    </source>
</evidence>
<comment type="subcellular location">
    <subcellularLocation>
        <location evidence="1">Secreted</location>
    </subcellularLocation>
</comment>
<sequence>MPCIQIKTNVKVNEETAEAIKSQLGKDIALLPEKTEDWLMVTLEDSCRMWFRGDASHPLAIVEVKVFGAQIDSAASEKMTQAVCKLFQKELGVDPKDIYIRYLASPDWGWNNTNF</sequence>
<organism evidence="12 14">
    <name type="scientific">[Clostridium] leptum DSM 753</name>
    <dbReference type="NCBI Taxonomy" id="428125"/>
    <lineage>
        <taxon>Bacteria</taxon>
        <taxon>Bacillati</taxon>
        <taxon>Bacillota</taxon>
        <taxon>Clostridia</taxon>
        <taxon>Eubacteriales</taxon>
        <taxon>Oscillospiraceae</taxon>
        <taxon>Oscillospiraceae incertae sedis</taxon>
    </lineage>
</organism>
<evidence type="ECO:0000256" key="3">
    <source>
        <dbReference type="ARBA" id="ARBA00022525"/>
    </source>
</evidence>
<comment type="caution">
    <text evidence="12">The sequence shown here is derived from an EMBL/GenBank/DDBJ whole genome shotgun (WGS) entry which is preliminary data.</text>
</comment>
<dbReference type="SUPFAM" id="SSF55331">
    <property type="entry name" value="Tautomerase/MIF"/>
    <property type="match status" value="1"/>
</dbReference>
<evidence type="ECO:0000256" key="11">
    <source>
        <dbReference type="ARBA" id="ARBA00042730"/>
    </source>
</evidence>
<evidence type="ECO:0000313" key="14">
    <source>
        <dbReference type="Proteomes" id="UP000003490"/>
    </source>
</evidence>
<dbReference type="Proteomes" id="UP000003490">
    <property type="component" value="Unassembled WGS sequence"/>
</dbReference>
<dbReference type="EC" id="5.3.3.12" evidence="7"/>
<protein>
    <recommendedName>
        <fullName evidence="11">L-dopachrome isomerase</fullName>
        <ecNumber evidence="8">5.3.2.1</ecNumber>
        <ecNumber evidence="7">5.3.3.12</ecNumber>
    </recommendedName>
    <alternativeName>
        <fullName evidence="9">L-dopachrome tautomerase</fullName>
    </alternativeName>
    <alternativeName>
        <fullName evidence="10">Phenylpyruvate tautomerase</fullName>
    </alternativeName>
</protein>
<reference evidence="12 14" key="2">
    <citation type="submission" date="2007-08" db="EMBL/GenBank/DDBJ databases">
        <authorList>
            <person name="Fulton L."/>
            <person name="Clifton S."/>
            <person name="Fulton B."/>
            <person name="Xu J."/>
            <person name="Minx P."/>
            <person name="Pepin K.H."/>
            <person name="Johnson M."/>
            <person name="Thiruvilangam P."/>
            <person name="Bhonagiri V."/>
            <person name="Nash W.E."/>
            <person name="Wang C."/>
            <person name="Mardis E.R."/>
            <person name="Wilson R.K."/>
        </authorList>
    </citation>
    <scope>NUCLEOTIDE SEQUENCE [LARGE SCALE GENOMIC DNA]</scope>
    <source>
        <strain evidence="12 14">DSM 753</strain>
    </source>
</reference>
<proteinExistence type="predicted"/>
<dbReference type="HOGENOM" id="CLU_129906_0_0_9"/>
<dbReference type="PANTHER" id="PTHR11954">
    <property type="entry name" value="D-DOPACHROME DECARBOXYLASE"/>
    <property type="match status" value="1"/>
</dbReference>
<evidence type="ECO:0000313" key="13">
    <source>
        <dbReference type="EMBL" id="PEQ25865.1"/>
    </source>
</evidence>
<keyword evidence="4" id="KW-0413">Isomerase</keyword>
<dbReference type="GO" id="GO:0004167">
    <property type="term" value="F:dopachrome isomerase activity"/>
    <property type="evidence" value="ECO:0007669"/>
    <property type="project" value="UniProtKB-EC"/>
</dbReference>
<dbReference type="Gene3D" id="3.30.429.10">
    <property type="entry name" value="Macrophage Migration Inhibitory Factor"/>
    <property type="match status" value="1"/>
</dbReference>
<keyword evidence="15" id="KW-1185">Reference proteome</keyword>
<name>A7VWQ6_9FIRM</name>
<accession>A7VWQ6</accession>
<evidence type="ECO:0000313" key="15">
    <source>
        <dbReference type="Proteomes" id="UP000220611"/>
    </source>
</evidence>
<evidence type="ECO:0000256" key="2">
    <source>
        <dbReference type="ARBA" id="ARBA00022514"/>
    </source>
</evidence>
<evidence type="ECO:0000256" key="9">
    <source>
        <dbReference type="ARBA" id="ARBA00041631"/>
    </source>
</evidence>
<dbReference type="Pfam" id="PF01187">
    <property type="entry name" value="MIF"/>
    <property type="match status" value="1"/>
</dbReference>
<evidence type="ECO:0000256" key="6">
    <source>
        <dbReference type="ARBA" id="ARBA00036823"/>
    </source>
</evidence>
<evidence type="ECO:0000256" key="4">
    <source>
        <dbReference type="ARBA" id="ARBA00023235"/>
    </source>
</evidence>